<name>A0A4S8KLU2_DENBC</name>
<evidence type="ECO:0000313" key="3">
    <source>
        <dbReference type="Proteomes" id="UP000297245"/>
    </source>
</evidence>
<sequence length="106" mass="12213">MTAHSDRMPAANQNGHEISWDTEEPYQLKQIGQHVENIRYISTFKLQGDADESFPVAKLSNRKDVTEYPTLFLCASASTSEKKAKFLQELSVMNRPVREFLNIFLY</sequence>
<dbReference type="AlphaFoldDB" id="A0A4S8KLU2"/>
<keyword evidence="3" id="KW-1185">Reference proteome</keyword>
<gene>
    <name evidence="2" type="ORF">K435DRAFT_879055</name>
</gene>
<dbReference type="EMBL" id="ML180845">
    <property type="protein sequence ID" value="THU76554.1"/>
    <property type="molecule type" value="Genomic_DNA"/>
</dbReference>
<reference evidence="2 3" key="1">
    <citation type="journal article" date="2019" name="Nat. Ecol. Evol.">
        <title>Megaphylogeny resolves global patterns of mushroom evolution.</title>
        <authorList>
            <person name="Varga T."/>
            <person name="Krizsan K."/>
            <person name="Foldi C."/>
            <person name="Dima B."/>
            <person name="Sanchez-Garcia M."/>
            <person name="Sanchez-Ramirez S."/>
            <person name="Szollosi G.J."/>
            <person name="Szarkandi J.G."/>
            <person name="Papp V."/>
            <person name="Albert L."/>
            <person name="Andreopoulos W."/>
            <person name="Angelini C."/>
            <person name="Antonin V."/>
            <person name="Barry K.W."/>
            <person name="Bougher N.L."/>
            <person name="Buchanan P."/>
            <person name="Buyck B."/>
            <person name="Bense V."/>
            <person name="Catcheside P."/>
            <person name="Chovatia M."/>
            <person name="Cooper J."/>
            <person name="Damon W."/>
            <person name="Desjardin D."/>
            <person name="Finy P."/>
            <person name="Geml J."/>
            <person name="Haridas S."/>
            <person name="Hughes K."/>
            <person name="Justo A."/>
            <person name="Karasinski D."/>
            <person name="Kautmanova I."/>
            <person name="Kiss B."/>
            <person name="Kocsube S."/>
            <person name="Kotiranta H."/>
            <person name="LaButti K.M."/>
            <person name="Lechner B.E."/>
            <person name="Liimatainen K."/>
            <person name="Lipzen A."/>
            <person name="Lukacs Z."/>
            <person name="Mihaltcheva S."/>
            <person name="Morgado L.N."/>
            <person name="Niskanen T."/>
            <person name="Noordeloos M.E."/>
            <person name="Ohm R.A."/>
            <person name="Ortiz-Santana B."/>
            <person name="Ovrebo C."/>
            <person name="Racz N."/>
            <person name="Riley R."/>
            <person name="Savchenko A."/>
            <person name="Shiryaev A."/>
            <person name="Soop K."/>
            <person name="Spirin V."/>
            <person name="Szebenyi C."/>
            <person name="Tomsovsky M."/>
            <person name="Tulloss R.E."/>
            <person name="Uehling J."/>
            <person name="Grigoriev I.V."/>
            <person name="Vagvolgyi C."/>
            <person name="Papp T."/>
            <person name="Martin F.M."/>
            <person name="Miettinen O."/>
            <person name="Hibbett D.S."/>
            <person name="Nagy L.G."/>
        </authorList>
    </citation>
    <scope>NUCLEOTIDE SEQUENCE [LARGE SCALE GENOMIC DNA]</scope>
    <source>
        <strain evidence="2 3">CBS 962.96</strain>
    </source>
</reference>
<protein>
    <submittedName>
        <fullName evidence="2">Uncharacterized protein</fullName>
    </submittedName>
</protein>
<organism evidence="2 3">
    <name type="scientific">Dendrothele bispora (strain CBS 962.96)</name>
    <dbReference type="NCBI Taxonomy" id="1314807"/>
    <lineage>
        <taxon>Eukaryota</taxon>
        <taxon>Fungi</taxon>
        <taxon>Dikarya</taxon>
        <taxon>Basidiomycota</taxon>
        <taxon>Agaricomycotina</taxon>
        <taxon>Agaricomycetes</taxon>
        <taxon>Agaricomycetidae</taxon>
        <taxon>Agaricales</taxon>
        <taxon>Agaricales incertae sedis</taxon>
        <taxon>Dendrothele</taxon>
    </lineage>
</organism>
<feature type="region of interest" description="Disordered" evidence="1">
    <location>
        <begin position="1"/>
        <end position="20"/>
    </location>
</feature>
<dbReference type="Proteomes" id="UP000297245">
    <property type="component" value="Unassembled WGS sequence"/>
</dbReference>
<evidence type="ECO:0000313" key="2">
    <source>
        <dbReference type="EMBL" id="THU76554.1"/>
    </source>
</evidence>
<accession>A0A4S8KLU2</accession>
<proteinExistence type="predicted"/>
<evidence type="ECO:0000256" key="1">
    <source>
        <dbReference type="SAM" id="MobiDB-lite"/>
    </source>
</evidence>